<dbReference type="EMBL" id="RSAA01000020">
    <property type="protein sequence ID" value="RRO14096.1"/>
    <property type="molecule type" value="Genomic_DNA"/>
</dbReference>
<comment type="caution">
    <text evidence="7">The sequence shown here is derived from an EMBL/GenBank/DDBJ whole genome shotgun (WGS) entry which is preliminary data.</text>
</comment>
<evidence type="ECO:0000313" key="7">
    <source>
        <dbReference type="EMBL" id="RRO14096.1"/>
    </source>
</evidence>
<dbReference type="PANTHER" id="PTHR39087">
    <property type="entry name" value="UPF0104 MEMBRANE PROTEIN MJ1595"/>
    <property type="match status" value="1"/>
</dbReference>
<evidence type="ECO:0000313" key="8">
    <source>
        <dbReference type="Proteomes" id="UP000274515"/>
    </source>
</evidence>
<feature type="transmembrane region" description="Helical" evidence="6">
    <location>
        <begin position="120"/>
        <end position="146"/>
    </location>
</feature>
<protein>
    <submittedName>
        <fullName evidence="7">UPF0104 family protein</fullName>
    </submittedName>
</protein>
<feature type="transmembrane region" description="Helical" evidence="6">
    <location>
        <begin position="315"/>
        <end position="333"/>
    </location>
</feature>
<sequence>MRGRTRAIVQWTVAVAGLGVLAWQLPALVGEGGRLAGELADLRWGWIGLAVLLGIGALVLYGELHRRLLAAGGARLSVRSVQAINFAENALSTTLPAVGNAAGFVYATYQLRRRHVEVALAAWSLMLAGTVSTIVVILLAVLGAGITGRVPVLVAVLVVLGLLLATWACWRAVNSAPVLRRCLRWLVRLGRHLPAFLVGSRTSAVDPDSVSQRVSDRIGLLRPSGGGWVLIIGCAALSWAMDFLSLYASVAAVGHPAPWPALALGFVVVQISIALQLFPGGAGIAEAGLLGVLIASGVPVAPAVAGTLVYRLINWLGLAAIGWVVYAVQIHLMSPPQQQLRARGSPSREPETGSCS</sequence>
<feature type="transmembrane region" description="Helical" evidence="6">
    <location>
        <begin position="152"/>
        <end position="173"/>
    </location>
</feature>
<evidence type="ECO:0000256" key="5">
    <source>
        <dbReference type="ARBA" id="ARBA00023136"/>
    </source>
</evidence>
<keyword evidence="4 6" id="KW-1133">Transmembrane helix</keyword>
<feature type="transmembrane region" description="Helical" evidence="6">
    <location>
        <begin position="227"/>
        <end position="247"/>
    </location>
</feature>
<dbReference type="AlphaFoldDB" id="A0A426JLN8"/>
<name>A0A426JLN8_9PSEU</name>
<dbReference type="InterPro" id="IPR022791">
    <property type="entry name" value="L-PG_synthase/AglD"/>
</dbReference>
<organism evidence="7 8">
    <name type="scientific">Saccharopolyspora rhizosphaerae</name>
    <dbReference type="NCBI Taxonomy" id="2492662"/>
    <lineage>
        <taxon>Bacteria</taxon>
        <taxon>Bacillati</taxon>
        <taxon>Actinomycetota</taxon>
        <taxon>Actinomycetes</taxon>
        <taxon>Pseudonocardiales</taxon>
        <taxon>Pseudonocardiaceae</taxon>
        <taxon>Saccharopolyspora</taxon>
    </lineage>
</organism>
<evidence type="ECO:0000256" key="4">
    <source>
        <dbReference type="ARBA" id="ARBA00022989"/>
    </source>
</evidence>
<proteinExistence type="predicted"/>
<keyword evidence="8" id="KW-1185">Reference proteome</keyword>
<keyword evidence="5 6" id="KW-0472">Membrane</keyword>
<dbReference type="RefSeq" id="WP_125092164.1">
    <property type="nucleotide sequence ID" value="NZ_RSAA01000020.1"/>
</dbReference>
<feature type="transmembrane region" description="Helical" evidence="6">
    <location>
        <begin position="290"/>
        <end position="309"/>
    </location>
</feature>
<evidence type="ECO:0000256" key="6">
    <source>
        <dbReference type="SAM" id="Phobius"/>
    </source>
</evidence>
<dbReference type="GO" id="GO:0005886">
    <property type="term" value="C:plasma membrane"/>
    <property type="evidence" value="ECO:0007669"/>
    <property type="project" value="UniProtKB-SubCell"/>
</dbReference>
<evidence type="ECO:0000256" key="3">
    <source>
        <dbReference type="ARBA" id="ARBA00022692"/>
    </source>
</evidence>
<dbReference type="PANTHER" id="PTHR39087:SF2">
    <property type="entry name" value="UPF0104 MEMBRANE PROTEIN MJ1595"/>
    <property type="match status" value="1"/>
</dbReference>
<evidence type="ECO:0000256" key="2">
    <source>
        <dbReference type="ARBA" id="ARBA00022475"/>
    </source>
</evidence>
<dbReference type="Pfam" id="PF03706">
    <property type="entry name" value="LPG_synthase_TM"/>
    <property type="match status" value="1"/>
</dbReference>
<dbReference type="OrthoDB" id="3570324at2"/>
<gene>
    <name evidence="7" type="ORF">EIL87_20260</name>
</gene>
<evidence type="ECO:0000256" key="1">
    <source>
        <dbReference type="ARBA" id="ARBA00004651"/>
    </source>
</evidence>
<keyword evidence="2" id="KW-1003">Cell membrane</keyword>
<reference evidence="7 8" key="1">
    <citation type="submission" date="2018-11" db="EMBL/GenBank/DDBJ databases">
        <title>Saccharopolyspora rhizosphaerae sp. nov., an actinomycete isolated from rhizosphere soil in Thailand.</title>
        <authorList>
            <person name="Intra B."/>
            <person name="Euanorasetr J."/>
            <person name="Take A."/>
            <person name="Inahashi Y."/>
            <person name="Mori M."/>
            <person name="Panbangred W."/>
            <person name="Matsumoto A."/>
        </authorList>
    </citation>
    <scope>NUCLEOTIDE SEQUENCE [LARGE SCALE GENOMIC DNA]</scope>
    <source>
        <strain evidence="7 8">H219</strain>
    </source>
</reference>
<keyword evidence="3 6" id="KW-0812">Transmembrane</keyword>
<accession>A0A426JLN8</accession>
<feature type="transmembrane region" description="Helical" evidence="6">
    <location>
        <begin position="46"/>
        <end position="64"/>
    </location>
</feature>
<comment type="subcellular location">
    <subcellularLocation>
        <location evidence="1">Cell membrane</location>
        <topology evidence="1">Multi-pass membrane protein</topology>
    </subcellularLocation>
</comment>
<feature type="transmembrane region" description="Helical" evidence="6">
    <location>
        <begin position="259"/>
        <end position="278"/>
    </location>
</feature>
<dbReference type="Proteomes" id="UP000274515">
    <property type="component" value="Unassembled WGS sequence"/>
</dbReference>